<sequence>MNKAIKDDKGPQPKSDPREKIIDALMALAGEKPWEEISLADVADRAGLTLAQFRDCFPSKGAVLAGFSRRIDKIVLEGGESAGETDRDRPRDRLFDVLMRRFDAMEPYRDALKNINDWAMRDPLALPALNQLALNSLRFMLEAAGLSSEDALGALKLQGLALAWTRVFHIWLDDDSTDHAKTMAALDRELSRGEILVERAEGARRRLEPLARPFIGLAERMLGAGRSR</sequence>
<feature type="domain" description="HTH tetR-type" evidence="3">
    <location>
        <begin position="15"/>
        <end position="75"/>
    </location>
</feature>
<evidence type="ECO:0000313" key="5">
    <source>
        <dbReference type="Proteomes" id="UP001139104"/>
    </source>
</evidence>
<name>A0ABS9ZAV9_9HYPH</name>
<protein>
    <submittedName>
        <fullName evidence="4">TetR/AcrR family transcriptional regulator</fullName>
    </submittedName>
</protein>
<evidence type="ECO:0000313" key="4">
    <source>
        <dbReference type="EMBL" id="MCI4684196.1"/>
    </source>
</evidence>
<dbReference type="RefSeq" id="WP_243068104.1">
    <property type="nucleotide sequence ID" value="NZ_JAIVFK010000015.1"/>
</dbReference>
<evidence type="ECO:0000259" key="3">
    <source>
        <dbReference type="PROSITE" id="PS50977"/>
    </source>
</evidence>
<organism evidence="4 5">
    <name type="scientific">Candidatus Rhodoblastus alkanivorans</name>
    <dbReference type="NCBI Taxonomy" id="2954117"/>
    <lineage>
        <taxon>Bacteria</taxon>
        <taxon>Pseudomonadati</taxon>
        <taxon>Pseudomonadota</taxon>
        <taxon>Alphaproteobacteria</taxon>
        <taxon>Hyphomicrobiales</taxon>
        <taxon>Rhodoblastaceae</taxon>
        <taxon>Rhodoblastus</taxon>
    </lineage>
</organism>
<dbReference type="InterPro" id="IPR009057">
    <property type="entry name" value="Homeodomain-like_sf"/>
</dbReference>
<reference evidence="4" key="1">
    <citation type="journal article" date="2022" name="ISME J.">
        <title>Identification of active gaseous-alkane degraders at natural gas seeps.</title>
        <authorList>
            <person name="Farhan Ul Haque M."/>
            <person name="Hernandez M."/>
            <person name="Crombie A.T."/>
            <person name="Murrell J.C."/>
        </authorList>
    </citation>
    <scope>NUCLEOTIDE SEQUENCE</scope>
    <source>
        <strain evidence="4">PC2</strain>
    </source>
</reference>
<dbReference type="Gene3D" id="1.10.357.10">
    <property type="entry name" value="Tetracycline Repressor, domain 2"/>
    <property type="match status" value="1"/>
</dbReference>
<dbReference type="InterPro" id="IPR001647">
    <property type="entry name" value="HTH_TetR"/>
</dbReference>
<proteinExistence type="predicted"/>
<comment type="caution">
    <text evidence="4">The sequence shown here is derived from an EMBL/GenBank/DDBJ whole genome shotgun (WGS) entry which is preliminary data.</text>
</comment>
<dbReference type="PROSITE" id="PS50977">
    <property type="entry name" value="HTH_TETR_2"/>
    <property type="match status" value="1"/>
</dbReference>
<dbReference type="Proteomes" id="UP001139104">
    <property type="component" value="Unassembled WGS sequence"/>
</dbReference>
<dbReference type="SUPFAM" id="SSF46689">
    <property type="entry name" value="Homeodomain-like"/>
    <property type="match status" value="1"/>
</dbReference>
<gene>
    <name evidence="4" type="ORF">K2U94_15740</name>
</gene>
<keyword evidence="1 2" id="KW-0238">DNA-binding</keyword>
<dbReference type="EMBL" id="JAIVFP010000001">
    <property type="protein sequence ID" value="MCI4684196.1"/>
    <property type="molecule type" value="Genomic_DNA"/>
</dbReference>
<keyword evidence="5" id="KW-1185">Reference proteome</keyword>
<accession>A0ABS9ZAV9</accession>
<evidence type="ECO:0000256" key="1">
    <source>
        <dbReference type="ARBA" id="ARBA00023125"/>
    </source>
</evidence>
<feature type="DNA-binding region" description="H-T-H motif" evidence="2">
    <location>
        <begin position="38"/>
        <end position="57"/>
    </location>
</feature>
<evidence type="ECO:0000256" key="2">
    <source>
        <dbReference type="PROSITE-ProRule" id="PRU00335"/>
    </source>
</evidence>